<feature type="transmembrane region" description="Helical" evidence="1">
    <location>
        <begin position="46"/>
        <end position="63"/>
    </location>
</feature>
<name>A0ABV3ZHZ6_9BACT</name>
<feature type="transmembrane region" description="Helical" evidence="1">
    <location>
        <begin position="98"/>
        <end position="120"/>
    </location>
</feature>
<feature type="transmembrane region" description="Helical" evidence="1">
    <location>
        <begin position="132"/>
        <end position="153"/>
    </location>
</feature>
<dbReference type="EMBL" id="JAULBC010000006">
    <property type="protein sequence ID" value="MEX6689482.1"/>
    <property type="molecule type" value="Genomic_DNA"/>
</dbReference>
<comment type="caution">
    <text evidence="2">The sequence shown here is derived from an EMBL/GenBank/DDBJ whole genome shotgun (WGS) entry which is preliminary data.</text>
</comment>
<sequence length="189" mass="21327">MKPHITTIKDDCKHWKIFIAIGVLFILIGFYTILFPFEHTIGSENIFGALGVLTGTGKIYFIFRRKTHISTRKWTLSVAFSEIIAGIFLLTYTGFTMVMLPFLLSFWILAGAITLIEEASGIQQFHASQYEWLLGAIGLTIISTFILAFLPLLGIVTTLFWAASCLIIMGVYYVLLSFRLKAITKIHHL</sequence>
<gene>
    <name evidence="2" type="ORF">QTN47_18385</name>
</gene>
<feature type="transmembrane region" description="Helical" evidence="1">
    <location>
        <begin position="15"/>
        <end position="34"/>
    </location>
</feature>
<dbReference type="InterPro" id="IPR052712">
    <property type="entry name" value="Acid_resist_chaperone_HdeD"/>
</dbReference>
<keyword evidence="1" id="KW-1133">Transmembrane helix</keyword>
<evidence type="ECO:0000256" key="1">
    <source>
        <dbReference type="SAM" id="Phobius"/>
    </source>
</evidence>
<accession>A0ABV3ZHZ6</accession>
<keyword evidence="1" id="KW-0472">Membrane</keyword>
<dbReference type="RefSeq" id="WP_369330889.1">
    <property type="nucleotide sequence ID" value="NZ_JAULBC010000006.1"/>
</dbReference>
<keyword evidence="1" id="KW-0812">Transmembrane</keyword>
<evidence type="ECO:0000313" key="2">
    <source>
        <dbReference type="EMBL" id="MEX6689482.1"/>
    </source>
</evidence>
<dbReference type="InterPro" id="IPR005325">
    <property type="entry name" value="DUF308_memb"/>
</dbReference>
<organism evidence="2 3">
    <name type="scientific">Danxiaibacter flavus</name>
    <dbReference type="NCBI Taxonomy" id="3049108"/>
    <lineage>
        <taxon>Bacteria</taxon>
        <taxon>Pseudomonadati</taxon>
        <taxon>Bacteroidota</taxon>
        <taxon>Chitinophagia</taxon>
        <taxon>Chitinophagales</taxon>
        <taxon>Chitinophagaceae</taxon>
        <taxon>Danxiaibacter</taxon>
    </lineage>
</organism>
<proteinExistence type="predicted"/>
<evidence type="ECO:0000313" key="3">
    <source>
        <dbReference type="Proteomes" id="UP001560573"/>
    </source>
</evidence>
<dbReference type="PANTHER" id="PTHR34989">
    <property type="entry name" value="PROTEIN HDED"/>
    <property type="match status" value="1"/>
</dbReference>
<dbReference type="Proteomes" id="UP001560573">
    <property type="component" value="Unassembled WGS sequence"/>
</dbReference>
<feature type="transmembrane region" description="Helical" evidence="1">
    <location>
        <begin position="159"/>
        <end position="178"/>
    </location>
</feature>
<dbReference type="PANTHER" id="PTHR34989:SF1">
    <property type="entry name" value="PROTEIN HDED"/>
    <property type="match status" value="1"/>
</dbReference>
<keyword evidence="3" id="KW-1185">Reference proteome</keyword>
<dbReference type="Pfam" id="PF03729">
    <property type="entry name" value="DUF308"/>
    <property type="match status" value="1"/>
</dbReference>
<protein>
    <submittedName>
        <fullName evidence="2">DUF308 domain-containing protein</fullName>
    </submittedName>
</protein>
<reference evidence="2 3" key="1">
    <citation type="submission" date="2023-07" db="EMBL/GenBank/DDBJ databases">
        <authorList>
            <person name="Lian W.-H."/>
        </authorList>
    </citation>
    <scope>NUCLEOTIDE SEQUENCE [LARGE SCALE GENOMIC DNA]</scope>
    <source>
        <strain evidence="2 3">SYSU DXS3180</strain>
    </source>
</reference>
<feature type="transmembrane region" description="Helical" evidence="1">
    <location>
        <begin position="75"/>
        <end position="92"/>
    </location>
</feature>